<proteinExistence type="inferred from homology"/>
<keyword evidence="14" id="KW-1185">Reference proteome</keyword>
<dbReference type="GO" id="GO:0000724">
    <property type="term" value="P:double-strand break repair via homologous recombination"/>
    <property type="evidence" value="ECO:0007669"/>
    <property type="project" value="InterPro"/>
</dbReference>
<evidence type="ECO:0000256" key="6">
    <source>
        <dbReference type="ARBA" id="ARBA00023054"/>
    </source>
</evidence>
<accession>A0A154P279</accession>
<gene>
    <name evidence="13" type="ORF">WN55_06118</name>
</gene>
<dbReference type="InterPro" id="IPR042429">
    <property type="entry name" value="SFR1"/>
</dbReference>
<dbReference type="PANTHER" id="PTHR28643">
    <property type="entry name" value="SWI5-DEPENDENT RECOMBINATION DNA REPAIR PROTEIN 1 HOMOLOG"/>
    <property type="match status" value="1"/>
</dbReference>
<evidence type="ECO:0000313" key="13">
    <source>
        <dbReference type="EMBL" id="KZC05943.1"/>
    </source>
</evidence>
<dbReference type="InterPro" id="IPR018468">
    <property type="entry name" value="SFR1/Mei5"/>
</dbReference>
<evidence type="ECO:0000256" key="12">
    <source>
        <dbReference type="SAM" id="MobiDB-lite"/>
    </source>
</evidence>
<evidence type="ECO:0000256" key="3">
    <source>
        <dbReference type="ARBA" id="ARBA00014688"/>
    </source>
</evidence>
<feature type="compositionally biased region" description="Polar residues" evidence="12">
    <location>
        <begin position="22"/>
        <end position="39"/>
    </location>
</feature>
<dbReference type="GO" id="GO:0003713">
    <property type="term" value="F:transcription coactivator activity"/>
    <property type="evidence" value="ECO:0007669"/>
    <property type="project" value="InterPro"/>
</dbReference>
<evidence type="ECO:0000313" key="14">
    <source>
        <dbReference type="Proteomes" id="UP000076502"/>
    </source>
</evidence>
<evidence type="ECO:0000256" key="10">
    <source>
        <dbReference type="ARBA" id="ARBA00033234"/>
    </source>
</evidence>
<name>A0A154P279_DUFNO</name>
<keyword evidence="4" id="KW-0227">DNA damage</keyword>
<keyword evidence="8" id="KW-0234">DNA repair</keyword>
<dbReference type="Pfam" id="PF10376">
    <property type="entry name" value="Mei5"/>
    <property type="match status" value="1"/>
</dbReference>
<keyword evidence="6 11" id="KW-0175">Coiled coil</keyword>
<keyword evidence="5" id="KW-0805">Transcription regulation</keyword>
<evidence type="ECO:0000256" key="5">
    <source>
        <dbReference type="ARBA" id="ARBA00023015"/>
    </source>
</evidence>
<reference evidence="13 14" key="1">
    <citation type="submission" date="2015-07" db="EMBL/GenBank/DDBJ databases">
        <title>The genome of Dufourea novaeangliae.</title>
        <authorList>
            <person name="Pan H."/>
            <person name="Kapheim K."/>
        </authorList>
    </citation>
    <scope>NUCLEOTIDE SEQUENCE [LARGE SCALE GENOMIC DNA]</scope>
    <source>
        <strain evidence="13">0120121106</strain>
        <tissue evidence="13">Whole body</tissue>
    </source>
</reference>
<feature type="non-terminal residue" evidence="13">
    <location>
        <position position="1"/>
    </location>
</feature>
<feature type="region of interest" description="Disordered" evidence="12">
    <location>
        <begin position="1"/>
        <end position="62"/>
    </location>
</feature>
<feature type="compositionally biased region" description="Low complexity" evidence="12">
    <location>
        <begin position="40"/>
        <end position="56"/>
    </location>
</feature>
<evidence type="ECO:0000256" key="1">
    <source>
        <dbReference type="ARBA" id="ARBA00004123"/>
    </source>
</evidence>
<comment type="similarity">
    <text evidence="2">Belongs to the SFR1/MEI5 family.</text>
</comment>
<dbReference type="STRING" id="178035.A0A154P279"/>
<sequence length="178" mass="20582">FRNMSAKPYRNSKGVNKPFHSPFNTPRNKNTESNTNTPKSNTSESSLRVSLSKRSLFQTPPVKKLRLSDEKSEKLPDIEQNKQLCRDDLESLKKRIQEKQKTINNLKTTLLYKKKNKAEDLESAINKWTEVCQTAIEDYQNDLEERKQQSVTITQILSSLGIDPDIVHFSIDDDAFCY</sequence>
<keyword evidence="9" id="KW-0539">Nucleus</keyword>
<dbReference type="GO" id="GO:0032798">
    <property type="term" value="C:Swi5-Sfr1 complex"/>
    <property type="evidence" value="ECO:0007669"/>
    <property type="project" value="InterPro"/>
</dbReference>
<evidence type="ECO:0000256" key="9">
    <source>
        <dbReference type="ARBA" id="ARBA00023242"/>
    </source>
</evidence>
<dbReference type="AlphaFoldDB" id="A0A154P279"/>
<keyword evidence="7" id="KW-0804">Transcription</keyword>
<feature type="coiled-coil region" evidence="11">
    <location>
        <begin position="75"/>
        <end position="109"/>
    </location>
</feature>
<organism evidence="13 14">
    <name type="scientific">Dufourea novaeangliae</name>
    <name type="common">Sweat bee</name>
    <dbReference type="NCBI Taxonomy" id="178035"/>
    <lineage>
        <taxon>Eukaryota</taxon>
        <taxon>Metazoa</taxon>
        <taxon>Ecdysozoa</taxon>
        <taxon>Arthropoda</taxon>
        <taxon>Hexapoda</taxon>
        <taxon>Insecta</taxon>
        <taxon>Pterygota</taxon>
        <taxon>Neoptera</taxon>
        <taxon>Endopterygota</taxon>
        <taxon>Hymenoptera</taxon>
        <taxon>Apocrita</taxon>
        <taxon>Aculeata</taxon>
        <taxon>Apoidea</taxon>
        <taxon>Anthophila</taxon>
        <taxon>Halictidae</taxon>
        <taxon>Rophitinae</taxon>
        <taxon>Dufourea</taxon>
    </lineage>
</organism>
<dbReference type="OrthoDB" id="10051617at2759"/>
<dbReference type="EMBL" id="KQ434803">
    <property type="protein sequence ID" value="KZC05943.1"/>
    <property type="molecule type" value="Genomic_DNA"/>
</dbReference>
<evidence type="ECO:0000256" key="7">
    <source>
        <dbReference type="ARBA" id="ARBA00023163"/>
    </source>
</evidence>
<evidence type="ECO:0000256" key="11">
    <source>
        <dbReference type="SAM" id="Coils"/>
    </source>
</evidence>
<comment type="subcellular location">
    <subcellularLocation>
        <location evidence="1">Nucleus</location>
    </subcellularLocation>
</comment>
<evidence type="ECO:0000256" key="2">
    <source>
        <dbReference type="ARBA" id="ARBA00008729"/>
    </source>
</evidence>
<evidence type="ECO:0000256" key="8">
    <source>
        <dbReference type="ARBA" id="ARBA00023204"/>
    </source>
</evidence>
<dbReference type="PANTHER" id="PTHR28643:SF1">
    <property type="entry name" value="SWI5-DEPENDENT RECOMBINATION DNA REPAIR PROTEIN 1 HOMOLOG"/>
    <property type="match status" value="1"/>
</dbReference>
<protein>
    <recommendedName>
        <fullName evidence="3">Swi5-dependent recombination DNA repair protein 1 homolog</fullName>
    </recommendedName>
    <alternativeName>
        <fullName evidence="10">Meiosis protein 5 homolog</fullName>
    </alternativeName>
</protein>
<dbReference type="Gene3D" id="6.10.140.1020">
    <property type="match status" value="1"/>
</dbReference>
<dbReference type="Proteomes" id="UP000076502">
    <property type="component" value="Unassembled WGS sequence"/>
</dbReference>
<evidence type="ECO:0000256" key="4">
    <source>
        <dbReference type="ARBA" id="ARBA00022763"/>
    </source>
</evidence>